<evidence type="ECO:0000313" key="6">
    <source>
        <dbReference type="Proteomes" id="UP000248536"/>
    </source>
</evidence>
<dbReference type="EC" id="3.4.13.18" evidence="5"/>
<dbReference type="AlphaFoldDB" id="A0A2Z4LVL4"/>
<dbReference type="GO" id="GO:0016805">
    <property type="term" value="F:dipeptidase activity"/>
    <property type="evidence" value="ECO:0007669"/>
    <property type="project" value="UniProtKB-KW"/>
</dbReference>
<accession>A0A2Z4LVL4</accession>
<dbReference type="InterPro" id="IPR011650">
    <property type="entry name" value="Peptidase_M20_dimer"/>
</dbReference>
<proteinExistence type="predicted"/>
<dbReference type="Proteomes" id="UP000248536">
    <property type="component" value="Chromosome"/>
</dbReference>
<protein>
    <submittedName>
        <fullName evidence="5">Cytosol nonspecific dipeptidase</fullName>
        <ecNumber evidence="5">3.4.13.18</ecNumber>
    </submittedName>
</protein>
<dbReference type="PANTHER" id="PTHR43270">
    <property type="entry name" value="BETA-ALA-HIS DIPEPTIDASE"/>
    <property type="match status" value="1"/>
</dbReference>
<dbReference type="Gene3D" id="3.30.70.360">
    <property type="match status" value="1"/>
</dbReference>
<dbReference type="RefSeq" id="WP_112378821.1">
    <property type="nucleotide sequence ID" value="NZ_CP030104.1"/>
</dbReference>
<keyword evidence="2" id="KW-0479">Metal-binding</keyword>
<dbReference type="OrthoDB" id="9761532at2"/>
<organism evidence="5 6">
    <name type="scientific">Flagellimonas maritima</name>
    <dbReference type="NCBI Taxonomy" id="1383885"/>
    <lineage>
        <taxon>Bacteria</taxon>
        <taxon>Pseudomonadati</taxon>
        <taxon>Bacteroidota</taxon>
        <taxon>Flavobacteriia</taxon>
        <taxon>Flavobacteriales</taxon>
        <taxon>Flavobacteriaceae</taxon>
        <taxon>Flagellimonas</taxon>
    </lineage>
</organism>
<evidence type="ECO:0000259" key="4">
    <source>
        <dbReference type="Pfam" id="PF07687"/>
    </source>
</evidence>
<dbReference type="PANTHER" id="PTHR43270:SF8">
    <property type="entry name" value="DI- AND TRIPEPTIDASE DUG2-RELATED"/>
    <property type="match status" value="1"/>
</dbReference>
<dbReference type="GO" id="GO:0006508">
    <property type="term" value="P:proteolysis"/>
    <property type="evidence" value="ECO:0007669"/>
    <property type="project" value="UniProtKB-KW"/>
</dbReference>
<evidence type="ECO:0000256" key="3">
    <source>
        <dbReference type="ARBA" id="ARBA00022801"/>
    </source>
</evidence>
<dbReference type="KEGG" id="spon:HME9304_02442"/>
<evidence type="ECO:0000256" key="1">
    <source>
        <dbReference type="ARBA" id="ARBA00022670"/>
    </source>
</evidence>
<keyword evidence="6" id="KW-1185">Reference proteome</keyword>
<evidence type="ECO:0000256" key="2">
    <source>
        <dbReference type="ARBA" id="ARBA00022723"/>
    </source>
</evidence>
<keyword evidence="3 5" id="KW-0378">Hydrolase</keyword>
<reference evidence="5 6" key="1">
    <citation type="submission" date="2018-06" db="EMBL/GenBank/DDBJ databases">
        <title>Spongiibacterium sp. HME9304 Genome sequencing and assembly.</title>
        <authorList>
            <person name="Kang H."/>
            <person name="Kim H."/>
            <person name="Joh K."/>
        </authorList>
    </citation>
    <scope>NUCLEOTIDE SEQUENCE [LARGE SCALE GENOMIC DNA]</scope>
    <source>
        <strain evidence="5 6">HME9304</strain>
    </source>
</reference>
<dbReference type="Pfam" id="PF07687">
    <property type="entry name" value="M20_dimer"/>
    <property type="match status" value="1"/>
</dbReference>
<evidence type="ECO:0000313" key="5">
    <source>
        <dbReference type="EMBL" id="AWX45428.1"/>
    </source>
</evidence>
<dbReference type="SUPFAM" id="SSF53187">
    <property type="entry name" value="Zn-dependent exopeptidases"/>
    <property type="match status" value="1"/>
</dbReference>
<dbReference type="InterPro" id="IPR051458">
    <property type="entry name" value="Cyt/Met_Dipeptidase"/>
</dbReference>
<dbReference type="InterPro" id="IPR002933">
    <property type="entry name" value="Peptidase_M20"/>
</dbReference>
<keyword evidence="1" id="KW-0645">Protease</keyword>
<dbReference type="Gene3D" id="3.40.630.10">
    <property type="entry name" value="Zn peptidases"/>
    <property type="match status" value="1"/>
</dbReference>
<dbReference type="Pfam" id="PF01546">
    <property type="entry name" value="Peptidase_M20"/>
    <property type="match status" value="1"/>
</dbReference>
<keyword evidence="5" id="KW-0224">Dipeptidase</keyword>
<gene>
    <name evidence="5" type="ORF">HME9304_02442</name>
</gene>
<name>A0A2Z4LVL4_9FLAO</name>
<sequence>MKKSFLLLFSISFFSIFSQDSTGIKSQVAHAINELKDFVAIPNDALNADDIDDNIIWLKKKFGERGFNTAELKTDNLPLFFAALPMEDSKPTMLIYMHFDGQSVDPSKWDQPNPYQTVLKKPIENGFETVSFDALDEDINYDWRLFGRSTSDDKGPIVMFLNAIDLLKQDGKEIPYNIKIILDGEEEKSSKPLPAAVKEYRELLKADFLVINDGPVHPSGNPTVIYGCRGITSMTLTTHGPVKPQHSGHYGNYAPNPGFQLAHLLATMKDADGRVIIPGYYEGILIDDSAMKVLKSVPDNDAVISEKLQFKSAEKVGSFYQEALQYPSLNIRGLNSGWVGKKARTIIPESATAELDLRLVPESDGTRLKKLVKDHIKKQGYYILDHMPSKEERMAHNKIISITEGSVTDAFRTDLDNSYGNFLVETLKTTFEKDVVQIRIMGGTVPIAPFINELQIPAFIVPMVNSDNNQHSPNENLKIGQLAYGIKAFYGILSNKND</sequence>
<dbReference type="EMBL" id="CP030104">
    <property type="protein sequence ID" value="AWX45428.1"/>
    <property type="molecule type" value="Genomic_DNA"/>
</dbReference>
<dbReference type="GO" id="GO:0046872">
    <property type="term" value="F:metal ion binding"/>
    <property type="evidence" value="ECO:0007669"/>
    <property type="project" value="UniProtKB-KW"/>
</dbReference>
<feature type="domain" description="Peptidase M20 dimerisation" evidence="4">
    <location>
        <begin position="227"/>
        <end position="379"/>
    </location>
</feature>